<proteinExistence type="predicted"/>
<keyword evidence="2" id="KW-1185">Reference proteome</keyword>
<reference evidence="1" key="1">
    <citation type="submission" date="2016-08" db="EMBL/GenBank/DDBJ databases">
        <authorList>
            <person name="Ngugi D.K."/>
            <person name="Miyake S."/>
            <person name="Stingl U."/>
        </authorList>
    </citation>
    <scope>NUCLEOTIDE SEQUENCE</scope>
    <source>
        <strain evidence="1">SCG-D08WGA-EpuloA1</strain>
    </source>
</reference>
<name>A0ACC8XHT4_9FIRM</name>
<comment type="caution">
    <text evidence="1">The sequence shown here is derived from an EMBL/GenBank/DDBJ whole genome shotgun (WGS) entry which is preliminary data.</text>
</comment>
<organism evidence="1 2">
    <name type="scientific">Candidatus Epulonipiscium fishelsonii</name>
    <dbReference type="NCBI Taxonomy" id="77094"/>
    <lineage>
        <taxon>Bacteria</taxon>
        <taxon>Bacillati</taxon>
        <taxon>Bacillota</taxon>
        <taxon>Clostridia</taxon>
        <taxon>Lachnospirales</taxon>
        <taxon>Lachnospiraceae</taxon>
        <taxon>Candidatus Epulonipiscium</taxon>
    </lineage>
</organism>
<dbReference type="Proteomes" id="UP000188637">
    <property type="component" value="Unassembled WGS sequence"/>
</dbReference>
<accession>A0ACC8XHT4</accession>
<dbReference type="EMBL" id="LJHD01000138">
    <property type="protein sequence ID" value="ONI43670.1"/>
    <property type="molecule type" value="Genomic_DNA"/>
</dbReference>
<evidence type="ECO:0000313" key="1">
    <source>
        <dbReference type="EMBL" id="ONI43670.1"/>
    </source>
</evidence>
<gene>
    <name evidence="1" type="ORF">AN640_06200</name>
</gene>
<sequence length="257" mass="28316">MRFRIKVLLHGCNGKLGQVIVNLVKNHDDFEIVAGIDTNTSVSHNFPVFTNIYHCHIFADVIIDFSTAKAIPDLIQYSIQKHIPLVLCTTGLTPEDIELVHTSSKLIPIFYSANMSLGINLIINLAKRATEILNDSGFDIEIIEKHHNKKIDAPSGTALAIAEGIQSSIREECTLMYDRSKENTPRAKNEIGIHAVRGGTIVGEHEIIFAGTDEIIKISHSATSKEIFGVGALKASRFLTNKPAGLYNMDDLLDLTK</sequence>
<evidence type="ECO:0000313" key="2">
    <source>
        <dbReference type="Proteomes" id="UP000188637"/>
    </source>
</evidence>
<protein>
    <submittedName>
        <fullName evidence="1">4-hydroxy-tetrahydrodipicolinate reductase</fullName>
    </submittedName>
</protein>